<dbReference type="PANTHER" id="PTHR12673">
    <property type="entry name" value="FACIOGENITAL DYSPLASIA PROTEIN"/>
    <property type="match status" value="1"/>
</dbReference>
<dbReference type="InterPro" id="IPR000219">
    <property type="entry name" value="DH_dom"/>
</dbReference>
<dbReference type="GO" id="GO:0005737">
    <property type="term" value="C:cytoplasm"/>
    <property type="evidence" value="ECO:0007669"/>
    <property type="project" value="TreeGrafter"/>
</dbReference>
<dbReference type="SMART" id="SM00325">
    <property type="entry name" value="RhoGEF"/>
    <property type="match status" value="1"/>
</dbReference>
<evidence type="ECO:0008006" key="6">
    <source>
        <dbReference type="Google" id="ProtNLM"/>
    </source>
</evidence>
<dbReference type="Gene3D" id="1.20.900.10">
    <property type="entry name" value="Dbl homology (DH) domain"/>
    <property type="match status" value="1"/>
</dbReference>
<protein>
    <recommendedName>
        <fullName evidence="6">DH domain-containing protein</fullName>
    </recommendedName>
</protein>
<gene>
    <name evidence="4" type="ORF">V9T40_014410</name>
</gene>
<dbReference type="AlphaFoldDB" id="A0AAN9T360"/>
<feature type="coiled-coil region" evidence="1">
    <location>
        <begin position="210"/>
        <end position="244"/>
    </location>
</feature>
<organism evidence="4 5">
    <name type="scientific">Parthenolecanium corni</name>
    <dbReference type="NCBI Taxonomy" id="536013"/>
    <lineage>
        <taxon>Eukaryota</taxon>
        <taxon>Metazoa</taxon>
        <taxon>Ecdysozoa</taxon>
        <taxon>Arthropoda</taxon>
        <taxon>Hexapoda</taxon>
        <taxon>Insecta</taxon>
        <taxon>Pterygota</taxon>
        <taxon>Neoptera</taxon>
        <taxon>Paraneoptera</taxon>
        <taxon>Hemiptera</taxon>
        <taxon>Sternorrhyncha</taxon>
        <taxon>Coccoidea</taxon>
        <taxon>Coccidae</taxon>
        <taxon>Parthenolecanium</taxon>
    </lineage>
</organism>
<dbReference type="InterPro" id="IPR051092">
    <property type="entry name" value="FYVE_RhoGEF_PH"/>
</dbReference>
<dbReference type="EMBL" id="JBBCAQ010000038">
    <property type="protein sequence ID" value="KAK7571938.1"/>
    <property type="molecule type" value="Genomic_DNA"/>
</dbReference>
<evidence type="ECO:0000259" key="2">
    <source>
        <dbReference type="PROSITE" id="PS50003"/>
    </source>
</evidence>
<keyword evidence="5" id="KW-1185">Reference proteome</keyword>
<evidence type="ECO:0000256" key="1">
    <source>
        <dbReference type="SAM" id="Coils"/>
    </source>
</evidence>
<evidence type="ECO:0000313" key="4">
    <source>
        <dbReference type="EMBL" id="KAK7571938.1"/>
    </source>
</evidence>
<evidence type="ECO:0000313" key="5">
    <source>
        <dbReference type="Proteomes" id="UP001367676"/>
    </source>
</evidence>
<evidence type="ECO:0000259" key="3">
    <source>
        <dbReference type="PROSITE" id="PS50010"/>
    </source>
</evidence>
<dbReference type="Gene3D" id="2.30.29.30">
    <property type="entry name" value="Pleckstrin-homology domain (PH domain)/Phosphotyrosine-binding domain (PTB)"/>
    <property type="match status" value="1"/>
</dbReference>
<sequence>MNDKIFSTPEPTLSLELRAVFDKENILTRKTKRKVLDALDEHITNDEDRKKALRRKNIVEEIYSSEESYLLQLKKLIKFFKKPIEKSHMVPVSVLNALFSNIESIYDVNKEFLSRLKESREKIVSSFLTTAPYFKVYSAYAYGYKHIINMLESMPKSNPTLHEFISNQETRPEVGIKISSLLISPIQRIPRYLLLLKELKSLTPESTFAYAELEDAIQEISNIVEHIESLMKEQENTYRMIEIQRCLLNGKPSIIAPGRKLIKEGKLNKVVKESASPRYIVLLNDMILYCKNWTGSSLKCLRVLPVDKCAINAIGFQKGVFSLQCQSFSIVLCALENPNVAHEWVEAIQNAIDQRKKDKRSLRKLSSHRRPLERKDFNQLEDDTNILNRKRSNSAAQNVSRDFPFTLV</sequence>
<comment type="caution">
    <text evidence="4">The sequence shown here is derived from an EMBL/GenBank/DDBJ whole genome shotgun (WGS) entry which is preliminary data.</text>
</comment>
<feature type="domain" description="DH" evidence="3">
    <location>
        <begin position="54"/>
        <end position="230"/>
    </location>
</feature>
<feature type="domain" description="PH" evidence="2">
    <location>
        <begin position="260"/>
        <end position="353"/>
    </location>
</feature>
<dbReference type="PROSITE" id="PS50003">
    <property type="entry name" value="PH_DOMAIN"/>
    <property type="match status" value="1"/>
</dbReference>
<dbReference type="InterPro" id="IPR035899">
    <property type="entry name" value="DBL_dom_sf"/>
</dbReference>
<dbReference type="Pfam" id="PF00169">
    <property type="entry name" value="PH"/>
    <property type="match status" value="1"/>
</dbReference>
<reference evidence="4 5" key="1">
    <citation type="submission" date="2024-03" db="EMBL/GenBank/DDBJ databases">
        <title>Adaptation during the transition from Ophiocordyceps entomopathogen to insect associate is accompanied by gene loss and intensified selection.</title>
        <authorList>
            <person name="Ward C.M."/>
            <person name="Onetto C.A."/>
            <person name="Borneman A.R."/>
        </authorList>
    </citation>
    <scope>NUCLEOTIDE SEQUENCE [LARGE SCALE GENOMIC DNA]</scope>
    <source>
        <strain evidence="4">AWRI1</strain>
        <tissue evidence="4">Single Adult Female</tissue>
    </source>
</reference>
<dbReference type="InterPro" id="IPR011993">
    <property type="entry name" value="PH-like_dom_sf"/>
</dbReference>
<dbReference type="InterPro" id="IPR001849">
    <property type="entry name" value="PH_domain"/>
</dbReference>
<keyword evidence="1" id="KW-0175">Coiled coil</keyword>
<name>A0AAN9T360_9HEMI</name>
<dbReference type="Proteomes" id="UP001367676">
    <property type="component" value="Unassembled WGS sequence"/>
</dbReference>
<dbReference type="PROSITE" id="PS50010">
    <property type="entry name" value="DH_2"/>
    <property type="match status" value="1"/>
</dbReference>
<dbReference type="SMART" id="SM00233">
    <property type="entry name" value="PH"/>
    <property type="match status" value="1"/>
</dbReference>
<dbReference type="Pfam" id="PF00621">
    <property type="entry name" value="RhoGEF"/>
    <property type="match status" value="1"/>
</dbReference>
<accession>A0AAN9T360</accession>
<dbReference type="SUPFAM" id="SSF48065">
    <property type="entry name" value="DBL homology domain (DH-domain)"/>
    <property type="match status" value="1"/>
</dbReference>
<proteinExistence type="predicted"/>
<dbReference type="PANTHER" id="PTHR12673:SF159">
    <property type="entry name" value="LD03170P"/>
    <property type="match status" value="1"/>
</dbReference>
<dbReference type="SUPFAM" id="SSF50729">
    <property type="entry name" value="PH domain-like"/>
    <property type="match status" value="1"/>
</dbReference>
<dbReference type="GO" id="GO:0005085">
    <property type="term" value="F:guanyl-nucleotide exchange factor activity"/>
    <property type="evidence" value="ECO:0007669"/>
    <property type="project" value="InterPro"/>
</dbReference>